<keyword evidence="2" id="KW-0812">Transmembrane</keyword>
<evidence type="ECO:0000256" key="1">
    <source>
        <dbReference type="SAM" id="MobiDB-lite"/>
    </source>
</evidence>
<dbReference type="EMBL" id="KI964081">
    <property type="protein sequence ID" value="EUC41909.1"/>
    <property type="molecule type" value="Genomic_DNA"/>
</dbReference>
<name>W6Z2N0_COCMI</name>
<dbReference type="AlphaFoldDB" id="W6Z2N0"/>
<reference evidence="3 4" key="1">
    <citation type="journal article" date="2013" name="PLoS Genet.">
        <title>Comparative genome structure, secondary metabolite, and effector coding capacity across Cochliobolus pathogens.</title>
        <authorList>
            <person name="Condon B.J."/>
            <person name="Leng Y."/>
            <person name="Wu D."/>
            <person name="Bushley K.E."/>
            <person name="Ohm R.A."/>
            <person name="Otillar R."/>
            <person name="Martin J."/>
            <person name="Schackwitz W."/>
            <person name="Grimwood J."/>
            <person name="MohdZainudin N."/>
            <person name="Xue C."/>
            <person name="Wang R."/>
            <person name="Manning V.A."/>
            <person name="Dhillon B."/>
            <person name="Tu Z.J."/>
            <person name="Steffenson B.J."/>
            <person name="Salamov A."/>
            <person name="Sun H."/>
            <person name="Lowry S."/>
            <person name="LaButti K."/>
            <person name="Han J."/>
            <person name="Copeland A."/>
            <person name="Lindquist E."/>
            <person name="Barry K."/>
            <person name="Schmutz J."/>
            <person name="Baker S.E."/>
            <person name="Ciuffetti L.M."/>
            <person name="Grigoriev I.V."/>
            <person name="Zhong S."/>
            <person name="Turgeon B.G."/>
        </authorList>
    </citation>
    <scope>NUCLEOTIDE SEQUENCE [LARGE SCALE GENOMIC DNA]</scope>
    <source>
        <strain evidence="3 4">ATCC 44560</strain>
    </source>
</reference>
<evidence type="ECO:0000256" key="2">
    <source>
        <dbReference type="SAM" id="Phobius"/>
    </source>
</evidence>
<feature type="compositionally biased region" description="Basic and acidic residues" evidence="1">
    <location>
        <begin position="38"/>
        <end position="47"/>
    </location>
</feature>
<sequence>MSSPLVELPSRPERVAVGPTGFQPVPDNEPKKAKKRKREEEEAEKKDGASCSFLLWGSEDSESSKTWAVDVSITNDEHEDEIFKALKKRYHKELGLSRILHVFKRFKRLKPVTFRLICRDSKRFLAFVQPLDLDESHKRYSKTQEEVLKYIKSIAPSDIPDDPPYYCYRESSGEYYHVDSHCPNGGSDEPDVPACPFQELDWSRNQIQLEGLYVETAWCPIKSLVACLGILFSSVAIGRSFFWGSWEVIFGAGSFIIALLMLVLTILSRYDV</sequence>
<accession>W6Z2N0</accession>
<gene>
    <name evidence="3" type="ORF">COCMIDRAFT_39991</name>
</gene>
<dbReference type="HOGENOM" id="CLU_959719_0_0_1"/>
<feature type="transmembrane region" description="Helical" evidence="2">
    <location>
        <begin position="248"/>
        <end position="267"/>
    </location>
</feature>
<dbReference type="Proteomes" id="UP000054032">
    <property type="component" value="Unassembled WGS sequence"/>
</dbReference>
<protein>
    <submittedName>
        <fullName evidence="3">Uncharacterized protein</fullName>
    </submittedName>
</protein>
<evidence type="ECO:0000313" key="3">
    <source>
        <dbReference type="EMBL" id="EUC41909.1"/>
    </source>
</evidence>
<dbReference type="OrthoDB" id="3776986at2759"/>
<evidence type="ECO:0000313" key="4">
    <source>
        <dbReference type="Proteomes" id="UP000054032"/>
    </source>
</evidence>
<keyword evidence="2" id="KW-1133">Transmembrane helix</keyword>
<keyword evidence="4" id="KW-1185">Reference proteome</keyword>
<keyword evidence="2" id="KW-0472">Membrane</keyword>
<proteinExistence type="predicted"/>
<organism evidence="3 4">
    <name type="scientific">Bipolaris oryzae ATCC 44560</name>
    <dbReference type="NCBI Taxonomy" id="930090"/>
    <lineage>
        <taxon>Eukaryota</taxon>
        <taxon>Fungi</taxon>
        <taxon>Dikarya</taxon>
        <taxon>Ascomycota</taxon>
        <taxon>Pezizomycotina</taxon>
        <taxon>Dothideomycetes</taxon>
        <taxon>Pleosporomycetidae</taxon>
        <taxon>Pleosporales</taxon>
        <taxon>Pleosporineae</taxon>
        <taxon>Pleosporaceae</taxon>
        <taxon>Bipolaris</taxon>
    </lineage>
</organism>
<dbReference type="GeneID" id="19123787"/>
<dbReference type="KEGG" id="bor:COCMIDRAFT_39991"/>
<dbReference type="RefSeq" id="XP_007691579.1">
    <property type="nucleotide sequence ID" value="XM_007693389.1"/>
</dbReference>
<feature type="region of interest" description="Disordered" evidence="1">
    <location>
        <begin position="1"/>
        <end position="47"/>
    </location>
</feature>